<accession>A0A402BJP4</accession>
<feature type="active site" description="Proton donor/acceptor" evidence="2">
    <location>
        <position position="82"/>
    </location>
</feature>
<evidence type="ECO:0000313" key="4">
    <source>
        <dbReference type="EMBL" id="GCE31560.1"/>
    </source>
</evidence>
<dbReference type="GO" id="GO:0043456">
    <property type="term" value="P:regulation of pentose-phosphate shunt"/>
    <property type="evidence" value="ECO:0007669"/>
    <property type="project" value="TreeGrafter"/>
</dbReference>
<dbReference type="RefSeq" id="WP_161982661.1">
    <property type="nucleotide sequence ID" value="NZ_BIFT01000002.1"/>
</dbReference>
<dbReference type="GO" id="GO:0004331">
    <property type="term" value="F:fructose-2,6-bisphosphate 2-phosphatase activity"/>
    <property type="evidence" value="ECO:0007669"/>
    <property type="project" value="TreeGrafter"/>
</dbReference>
<dbReference type="CDD" id="cd07067">
    <property type="entry name" value="HP_PGM_like"/>
    <property type="match status" value="1"/>
</dbReference>
<feature type="binding site" evidence="3">
    <location>
        <position position="58"/>
    </location>
    <ligand>
        <name>substrate</name>
    </ligand>
</feature>
<comment type="caution">
    <text evidence="4">The sequence shown here is derived from an EMBL/GenBank/DDBJ whole genome shotgun (WGS) entry which is preliminary data.</text>
</comment>
<dbReference type="SMART" id="SM00855">
    <property type="entry name" value="PGAM"/>
    <property type="match status" value="1"/>
</dbReference>
<proteinExistence type="predicted"/>
<name>A0A402BJP4_9CHLR</name>
<organism evidence="4 5">
    <name type="scientific">Dictyobacter alpinus</name>
    <dbReference type="NCBI Taxonomy" id="2014873"/>
    <lineage>
        <taxon>Bacteria</taxon>
        <taxon>Bacillati</taxon>
        <taxon>Chloroflexota</taxon>
        <taxon>Ktedonobacteria</taxon>
        <taxon>Ktedonobacterales</taxon>
        <taxon>Dictyobacteraceae</taxon>
        <taxon>Dictyobacter</taxon>
    </lineage>
</organism>
<sequence length="190" mass="21810">MLTIFYSPHATSIDNEAKRASGYVDVPLSEAGLQQAKSRGEHYAQVTLDAIYSSDLQRAWRTAEIAFASRGLPMYRDARLRECDYGDMTQYPIEQIDEEFPQRIVEPFPHGESVVMAVQRVGTFLRAALRDYDGKTIVVIGHRATRYGLLYWCNNPSSLADIVNAPWEWRDIPIWRHEIHAHDLDRDITV</sequence>
<dbReference type="InterPro" id="IPR013078">
    <property type="entry name" value="His_Pase_superF_clade-1"/>
</dbReference>
<protein>
    <recommendedName>
        <fullName evidence="6">Phosphoglycerate mutase</fullName>
    </recommendedName>
</protein>
<dbReference type="SUPFAM" id="SSF53254">
    <property type="entry name" value="Phosphoglycerate mutase-like"/>
    <property type="match status" value="1"/>
</dbReference>
<evidence type="ECO:0000256" key="2">
    <source>
        <dbReference type="PIRSR" id="PIRSR613078-1"/>
    </source>
</evidence>
<evidence type="ECO:0000313" key="5">
    <source>
        <dbReference type="Proteomes" id="UP000287171"/>
    </source>
</evidence>
<evidence type="ECO:0000256" key="1">
    <source>
        <dbReference type="ARBA" id="ARBA00022801"/>
    </source>
</evidence>
<feature type="binding site" evidence="3">
    <location>
        <begin position="82"/>
        <end position="85"/>
    </location>
    <ligand>
        <name>substrate</name>
    </ligand>
</feature>
<gene>
    <name evidence="4" type="ORF">KDA_70440</name>
</gene>
<dbReference type="InterPro" id="IPR051695">
    <property type="entry name" value="Phosphoglycerate_Mutase"/>
</dbReference>
<evidence type="ECO:0008006" key="6">
    <source>
        <dbReference type="Google" id="ProtNLM"/>
    </source>
</evidence>
<feature type="active site" description="Tele-phosphohistidine intermediate" evidence="2">
    <location>
        <position position="9"/>
    </location>
</feature>
<dbReference type="GO" id="GO:0005829">
    <property type="term" value="C:cytosol"/>
    <property type="evidence" value="ECO:0007669"/>
    <property type="project" value="TreeGrafter"/>
</dbReference>
<dbReference type="InterPro" id="IPR029033">
    <property type="entry name" value="His_PPase_superfam"/>
</dbReference>
<keyword evidence="5" id="KW-1185">Reference proteome</keyword>
<reference evidence="5" key="1">
    <citation type="submission" date="2018-12" db="EMBL/GenBank/DDBJ databases">
        <title>Tengunoibacter tsumagoiensis gen. nov., sp. nov., Dictyobacter kobayashii sp. nov., D. alpinus sp. nov., and D. joshuensis sp. nov. and description of Dictyobacteraceae fam. nov. within the order Ktedonobacterales isolated from Tengu-no-mugimeshi.</title>
        <authorList>
            <person name="Wang C.M."/>
            <person name="Zheng Y."/>
            <person name="Sakai Y."/>
            <person name="Toyoda A."/>
            <person name="Minakuchi Y."/>
            <person name="Abe K."/>
            <person name="Yokota A."/>
            <person name="Yabe S."/>
        </authorList>
    </citation>
    <scope>NUCLEOTIDE SEQUENCE [LARGE SCALE GENOMIC DNA]</scope>
    <source>
        <strain evidence="5">Uno16</strain>
    </source>
</reference>
<keyword evidence="1" id="KW-0378">Hydrolase</keyword>
<dbReference type="Proteomes" id="UP000287171">
    <property type="component" value="Unassembled WGS sequence"/>
</dbReference>
<dbReference type="PANTHER" id="PTHR46517">
    <property type="entry name" value="FRUCTOSE-2,6-BISPHOSPHATASE TIGAR"/>
    <property type="match status" value="1"/>
</dbReference>
<dbReference type="PANTHER" id="PTHR46517:SF1">
    <property type="entry name" value="FRUCTOSE-2,6-BISPHOSPHATASE TIGAR"/>
    <property type="match status" value="1"/>
</dbReference>
<dbReference type="GO" id="GO:0045820">
    <property type="term" value="P:negative regulation of glycolytic process"/>
    <property type="evidence" value="ECO:0007669"/>
    <property type="project" value="TreeGrafter"/>
</dbReference>
<dbReference type="Gene3D" id="3.40.50.1240">
    <property type="entry name" value="Phosphoglycerate mutase-like"/>
    <property type="match status" value="1"/>
</dbReference>
<dbReference type="Pfam" id="PF00300">
    <property type="entry name" value="His_Phos_1"/>
    <property type="match status" value="1"/>
</dbReference>
<evidence type="ECO:0000256" key="3">
    <source>
        <dbReference type="PIRSR" id="PIRSR613078-2"/>
    </source>
</evidence>
<dbReference type="EMBL" id="BIFT01000002">
    <property type="protein sequence ID" value="GCE31560.1"/>
    <property type="molecule type" value="Genomic_DNA"/>
</dbReference>
<dbReference type="AlphaFoldDB" id="A0A402BJP4"/>